<dbReference type="RefSeq" id="WP_084364790.1">
    <property type="nucleotide sequence ID" value="NZ_LTBA01000018.1"/>
</dbReference>
<keyword evidence="1 5" id="KW-0645">Protease</keyword>
<dbReference type="OrthoDB" id="9758917at2"/>
<keyword evidence="3" id="KW-0472">Membrane</keyword>
<dbReference type="SUPFAM" id="SSF50494">
    <property type="entry name" value="Trypsin-like serine proteases"/>
    <property type="match status" value="1"/>
</dbReference>
<dbReference type="Pfam" id="PF13365">
    <property type="entry name" value="Trypsin_2"/>
    <property type="match status" value="1"/>
</dbReference>
<reference evidence="5 6" key="1">
    <citation type="submission" date="2016-02" db="EMBL/GenBank/DDBJ databases">
        <title>Genome sequence of Clostridium tepidiprofundi DSM 19306.</title>
        <authorList>
            <person name="Poehlein A."/>
            <person name="Daniel R."/>
        </authorList>
    </citation>
    <scope>NUCLEOTIDE SEQUENCE [LARGE SCALE GENOMIC DNA]</scope>
    <source>
        <strain evidence="5 6">DSM 19306</strain>
    </source>
</reference>
<dbReference type="STRING" id="1121338.CLTEP_16850"/>
<keyword evidence="3" id="KW-1133">Transmembrane helix</keyword>
<dbReference type="InterPro" id="IPR009003">
    <property type="entry name" value="Peptidase_S1_PA"/>
</dbReference>
<dbReference type="AlphaFoldDB" id="A0A151B373"/>
<dbReference type="GO" id="GO:0004252">
    <property type="term" value="F:serine-type endopeptidase activity"/>
    <property type="evidence" value="ECO:0007669"/>
    <property type="project" value="InterPro"/>
</dbReference>
<dbReference type="SMART" id="SM00228">
    <property type="entry name" value="PDZ"/>
    <property type="match status" value="1"/>
</dbReference>
<dbReference type="InterPro" id="IPR051201">
    <property type="entry name" value="Chloro_Bact_Ser_Proteases"/>
</dbReference>
<feature type="domain" description="PDZ" evidence="4">
    <location>
        <begin position="296"/>
        <end position="373"/>
    </location>
</feature>
<protein>
    <submittedName>
        <fullName evidence="5">Putative serine protease HhoB</fullName>
    </submittedName>
</protein>
<evidence type="ECO:0000313" key="6">
    <source>
        <dbReference type="Proteomes" id="UP000075531"/>
    </source>
</evidence>
<gene>
    <name evidence="5" type="primary">hhoB</name>
    <name evidence="5" type="ORF">CLTEP_16850</name>
</gene>
<sequence>MKHKNLDMSHKEQNNEIFNNFHKYHIKFRKSKTRKRMKVITKVVAFIAIAAFSGAMSSMYVINKTNLSHKYYSSNGYNDISNLYSDIIGNVVKNLGQTVVGVYTQYENGKYCDNGSGIIISSDGYIVTSAKLVNKKCNTFVKLNTSKTYKAKIIGKNEAFNLAVIKIDKNNLPFAKLGDSKNVKVGDFIVAVGNPLGEKNCGAITTGIISSISTRKIKCSDKSGRYTAYKLLETDATMNYGNIGGALCNSSGEIIGINDYMSSKDGKANNVVCAVSSNEANYIINSLISKNQVLKTVLGIYGGTAVPVDTSGITGIYVQHISKGSSADKANIRPTDIIVEADNVNMHKIDDLNDILACHNAGDTIKCKIWRNGKFLFVNIVISEFDKKD</sequence>
<dbReference type="Pfam" id="PF13180">
    <property type="entry name" value="PDZ_2"/>
    <property type="match status" value="1"/>
</dbReference>
<feature type="transmembrane region" description="Helical" evidence="3">
    <location>
        <begin position="39"/>
        <end position="62"/>
    </location>
</feature>
<keyword evidence="6" id="KW-1185">Reference proteome</keyword>
<evidence type="ECO:0000256" key="1">
    <source>
        <dbReference type="ARBA" id="ARBA00022670"/>
    </source>
</evidence>
<organism evidence="5 6">
    <name type="scientific">Clostridium tepidiprofundi DSM 19306</name>
    <dbReference type="NCBI Taxonomy" id="1121338"/>
    <lineage>
        <taxon>Bacteria</taxon>
        <taxon>Bacillati</taxon>
        <taxon>Bacillota</taxon>
        <taxon>Clostridia</taxon>
        <taxon>Eubacteriales</taxon>
        <taxon>Clostridiaceae</taxon>
        <taxon>Clostridium</taxon>
    </lineage>
</organism>
<dbReference type="InterPro" id="IPR036034">
    <property type="entry name" value="PDZ_sf"/>
</dbReference>
<dbReference type="PANTHER" id="PTHR43343">
    <property type="entry name" value="PEPTIDASE S12"/>
    <property type="match status" value="1"/>
</dbReference>
<evidence type="ECO:0000256" key="3">
    <source>
        <dbReference type="SAM" id="Phobius"/>
    </source>
</evidence>
<dbReference type="Proteomes" id="UP000075531">
    <property type="component" value="Unassembled WGS sequence"/>
</dbReference>
<evidence type="ECO:0000259" key="4">
    <source>
        <dbReference type="SMART" id="SM00228"/>
    </source>
</evidence>
<dbReference type="GO" id="GO:0006508">
    <property type="term" value="P:proteolysis"/>
    <property type="evidence" value="ECO:0007669"/>
    <property type="project" value="UniProtKB-KW"/>
</dbReference>
<keyword evidence="3" id="KW-0812">Transmembrane</keyword>
<accession>A0A151B373</accession>
<dbReference type="PANTHER" id="PTHR43343:SF3">
    <property type="entry name" value="PROTEASE DO-LIKE 8, CHLOROPLASTIC"/>
    <property type="match status" value="1"/>
</dbReference>
<dbReference type="PRINTS" id="PR00834">
    <property type="entry name" value="PROTEASES2C"/>
</dbReference>
<evidence type="ECO:0000313" key="5">
    <source>
        <dbReference type="EMBL" id="KYH34361.1"/>
    </source>
</evidence>
<dbReference type="Gene3D" id="2.30.42.10">
    <property type="match status" value="1"/>
</dbReference>
<comment type="caution">
    <text evidence="5">The sequence shown here is derived from an EMBL/GenBank/DDBJ whole genome shotgun (WGS) entry which is preliminary data.</text>
</comment>
<dbReference type="Gene3D" id="2.40.10.120">
    <property type="match status" value="1"/>
</dbReference>
<dbReference type="PATRIC" id="fig|1121338.3.peg.1733"/>
<dbReference type="InterPro" id="IPR001478">
    <property type="entry name" value="PDZ"/>
</dbReference>
<proteinExistence type="predicted"/>
<dbReference type="InterPro" id="IPR001940">
    <property type="entry name" value="Peptidase_S1C"/>
</dbReference>
<name>A0A151B373_9CLOT</name>
<evidence type="ECO:0000256" key="2">
    <source>
        <dbReference type="ARBA" id="ARBA00022801"/>
    </source>
</evidence>
<keyword evidence="2" id="KW-0378">Hydrolase</keyword>
<dbReference type="SUPFAM" id="SSF50156">
    <property type="entry name" value="PDZ domain-like"/>
    <property type="match status" value="1"/>
</dbReference>
<dbReference type="EMBL" id="LTBA01000018">
    <property type="protein sequence ID" value="KYH34361.1"/>
    <property type="molecule type" value="Genomic_DNA"/>
</dbReference>